<evidence type="ECO:0008006" key="7">
    <source>
        <dbReference type="Google" id="ProtNLM"/>
    </source>
</evidence>
<comment type="caution">
    <text evidence="5">The sequence shown here is derived from an EMBL/GenBank/DDBJ whole genome shotgun (WGS) entry which is preliminary data.</text>
</comment>
<dbReference type="PANTHER" id="PTHR24291">
    <property type="entry name" value="CYTOCHROME P450 FAMILY 4"/>
    <property type="match status" value="1"/>
</dbReference>
<dbReference type="PRINTS" id="PR00385">
    <property type="entry name" value="P450"/>
</dbReference>
<dbReference type="GO" id="GO:0016123">
    <property type="term" value="P:xanthophyll biosynthetic process"/>
    <property type="evidence" value="ECO:0007669"/>
    <property type="project" value="TreeGrafter"/>
</dbReference>
<keyword evidence="6" id="KW-1185">Reference proteome</keyword>
<protein>
    <recommendedName>
        <fullName evidence="7">Cytochrome P450</fullName>
    </recommendedName>
</protein>
<reference evidence="5" key="1">
    <citation type="journal article" date="2019" name="Plant J.">
        <title>Chlorella vulgaris genome assembly and annotation reveals the molecular basis for metabolic acclimation to high light conditions.</title>
        <authorList>
            <person name="Cecchin M."/>
            <person name="Marcolungo L."/>
            <person name="Rossato M."/>
            <person name="Girolomoni L."/>
            <person name="Cosentino E."/>
            <person name="Cuine S."/>
            <person name="Li-Beisson Y."/>
            <person name="Delledonne M."/>
            <person name="Ballottari M."/>
        </authorList>
    </citation>
    <scope>NUCLEOTIDE SEQUENCE</scope>
    <source>
        <strain evidence="5">211/11P</strain>
    </source>
</reference>
<evidence type="ECO:0000256" key="2">
    <source>
        <dbReference type="PIRSR" id="PIRSR602401-1"/>
    </source>
</evidence>
<dbReference type="Gene3D" id="1.10.630.10">
    <property type="entry name" value="Cytochrome P450"/>
    <property type="match status" value="1"/>
</dbReference>
<keyword evidence="3" id="KW-0560">Oxidoreductase</keyword>
<dbReference type="PANTHER" id="PTHR24291:SF171">
    <property type="entry name" value="PROTEIN LUTEIN DEFICIENT 5, CHLOROPLASTIC"/>
    <property type="match status" value="1"/>
</dbReference>
<evidence type="ECO:0000256" key="1">
    <source>
        <dbReference type="ARBA" id="ARBA00010617"/>
    </source>
</evidence>
<reference evidence="5" key="2">
    <citation type="submission" date="2020-11" db="EMBL/GenBank/DDBJ databases">
        <authorList>
            <person name="Cecchin M."/>
            <person name="Marcolungo L."/>
            <person name="Rossato M."/>
            <person name="Girolomoni L."/>
            <person name="Cosentino E."/>
            <person name="Cuine S."/>
            <person name="Li-Beisson Y."/>
            <person name="Delledonne M."/>
            <person name="Ballottari M."/>
        </authorList>
    </citation>
    <scope>NUCLEOTIDE SEQUENCE</scope>
    <source>
        <strain evidence="5">211/11P</strain>
        <tissue evidence="5">Whole cell</tissue>
    </source>
</reference>
<sequence length="620" mass="69552">MERCARSGSSTFAGTKLVAHPVRLSPLKNQPLVVRAAGGQEQPPKNSYDSLEERIASGEFTDAGSTKERLTRPLRRVLARDPVGPGRALAWRLAKIGQRWQRNAASRMPTATGDIREIVGQPVFVPLFKLYQIYGPIFKLSFGPKQFVIISDPQMAKRVLLYNATNYSKGILSEILDFVMGQGLIPADGEVWKVRRRVIVPALHKRYLAAMLDMFGDCAQHGADMLEQSHRDGKPVEMENFFSRFGLDIIGKAVFGYEFDSLTHDDPVIQAVYTTLREAEYRSTYPIAYWNLAPMRWLVPRQRRNAAALQVISDTLDELIAKCKRLVEEEDQEFVEEFLSKADPSILHFLIASGDDITSKQLRDDLMTLLIAGHETTAAVLTWTFHLIVDRPDVIARMREECDRVLGGRKPTFEQVRELRYCMRVINESMRMYPQPPVLIRRALADDELGGYRVPAGSDIFISVWNLHRSPALWEEPDVFNPDRFPVESPPPNETTHDFKYLPFGGGRRKCIGDQFALFEAITALAMLVQRFDFQRAPDAPPVEMTTGATIHTTNGLWLDIKPRQMPADSAAPPPPPAAEVPELATGGAASTGLSEERELTLAFANAAAQQQQQQQQPQA</sequence>
<proteinExistence type="inferred from homology"/>
<organism evidence="5 6">
    <name type="scientific">Chlorella vulgaris</name>
    <name type="common">Green alga</name>
    <dbReference type="NCBI Taxonomy" id="3077"/>
    <lineage>
        <taxon>Eukaryota</taxon>
        <taxon>Viridiplantae</taxon>
        <taxon>Chlorophyta</taxon>
        <taxon>core chlorophytes</taxon>
        <taxon>Trebouxiophyceae</taxon>
        <taxon>Chlorellales</taxon>
        <taxon>Chlorellaceae</taxon>
        <taxon>Chlorella clade</taxon>
        <taxon>Chlorella</taxon>
    </lineage>
</organism>
<comment type="cofactor">
    <cofactor evidence="2">
        <name>heme</name>
        <dbReference type="ChEBI" id="CHEBI:30413"/>
    </cofactor>
</comment>
<dbReference type="InterPro" id="IPR050196">
    <property type="entry name" value="Cytochrome_P450_Monoox"/>
</dbReference>
<dbReference type="PROSITE" id="PS00086">
    <property type="entry name" value="CYTOCHROME_P450"/>
    <property type="match status" value="1"/>
</dbReference>
<keyword evidence="2 3" id="KW-0479">Metal-binding</keyword>
<name>A0A9D4YW11_CHLVU</name>
<feature type="region of interest" description="Disordered" evidence="4">
    <location>
        <begin position="565"/>
        <end position="597"/>
    </location>
</feature>
<dbReference type="GO" id="GO:0016705">
    <property type="term" value="F:oxidoreductase activity, acting on paired donors, with incorporation or reduction of molecular oxygen"/>
    <property type="evidence" value="ECO:0007669"/>
    <property type="project" value="InterPro"/>
</dbReference>
<feature type="binding site" description="axial binding residue" evidence="2">
    <location>
        <position position="511"/>
    </location>
    <ligand>
        <name>heme</name>
        <dbReference type="ChEBI" id="CHEBI:30413"/>
    </ligand>
    <ligandPart>
        <name>Fe</name>
        <dbReference type="ChEBI" id="CHEBI:18248"/>
    </ligandPart>
</feature>
<evidence type="ECO:0000313" key="6">
    <source>
        <dbReference type="Proteomes" id="UP001055712"/>
    </source>
</evidence>
<accession>A0A9D4YW11</accession>
<dbReference type="InterPro" id="IPR001128">
    <property type="entry name" value="Cyt_P450"/>
</dbReference>
<dbReference type="GO" id="GO:0009507">
    <property type="term" value="C:chloroplast"/>
    <property type="evidence" value="ECO:0007669"/>
    <property type="project" value="TreeGrafter"/>
</dbReference>
<dbReference type="GO" id="GO:0020037">
    <property type="term" value="F:heme binding"/>
    <property type="evidence" value="ECO:0007669"/>
    <property type="project" value="InterPro"/>
</dbReference>
<dbReference type="Pfam" id="PF00067">
    <property type="entry name" value="p450"/>
    <property type="match status" value="1"/>
</dbReference>
<dbReference type="GO" id="GO:0010291">
    <property type="term" value="F:beta-carotene 3-hydroxylase activity"/>
    <property type="evidence" value="ECO:0007669"/>
    <property type="project" value="TreeGrafter"/>
</dbReference>
<comment type="similarity">
    <text evidence="1 3">Belongs to the cytochrome P450 family.</text>
</comment>
<keyword evidence="3" id="KW-0503">Monooxygenase</keyword>
<evidence type="ECO:0000313" key="5">
    <source>
        <dbReference type="EMBL" id="KAI3429441.1"/>
    </source>
</evidence>
<keyword evidence="2 3" id="KW-0349">Heme</keyword>
<dbReference type="SUPFAM" id="SSF48264">
    <property type="entry name" value="Cytochrome P450"/>
    <property type="match status" value="1"/>
</dbReference>
<evidence type="ECO:0000256" key="4">
    <source>
        <dbReference type="SAM" id="MobiDB-lite"/>
    </source>
</evidence>
<dbReference type="InterPro" id="IPR017972">
    <property type="entry name" value="Cyt_P450_CS"/>
</dbReference>
<dbReference type="InterPro" id="IPR002401">
    <property type="entry name" value="Cyt_P450_E_grp-I"/>
</dbReference>
<keyword evidence="2 3" id="KW-0408">Iron</keyword>
<dbReference type="Proteomes" id="UP001055712">
    <property type="component" value="Unassembled WGS sequence"/>
</dbReference>
<dbReference type="CDD" id="cd11046">
    <property type="entry name" value="CYP97"/>
    <property type="match status" value="1"/>
</dbReference>
<dbReference type="AlphaFoldDB" id="A0A9D4YW11"/>
<gene>
    <name evidence="5" type="ORF">D9Q98_005535</name>
</gene>
<dbReference type="EMBL" id="SIDB01000008">
    <property type="protein sequence ID" value="KAI3429441.1"/>
    <property type="molecule type" value="Genomic_DNA"/>
</dbReference>
<dbReference type="OrthoDB" id="1470350at2759"/>
<dbReference type="PRINTS" id="PR00463">
    <property type="entry name" value="EP450I"/>
</dbReference>
<evidence type="ECO:0000256" key="3">
    <source>
        <dbReference type="RuleBase" id="RU000461"/>
    </source>
</evidence>
<dbReference type="GO" id="GO:0005506">
    <property type="term" value="F:iron ion binding"/>
    <property type="evidence" value="ECO:0007669"/>
    <property type="project" value="InterPro"/>
</dbReference>
<dbReference type="InterPro" id="IPR036396">
    <property type="entry name" value="Cyt_P450_sf"/>
</dbReference>